<protein>
    <submittedName>
        <fullName evidence="3">Membrane protein</fullName>
    </submittedName>
</protein>
<evidence type="ECO:0000313" key="4">
    <source>
        <dbReference type="Proteomes" id="UP000634476"/>
    </source>
</evidence>
<sequence>MIVLGMTLRQSQDPAFVRTGYQIMVLIDDVIVIPTALLTLLSGIVSGLSSNWGVLKHHWVVAKLGLVLLAMANGFFFLHEWTGRALAEATGPAVPATGHAVRTLLIAGNLAAFILLVVATILSIYKPWGRTPRGRRADAHRQRRRVGQEPTAGRPDR</sequence>
<evidence type="ECO:0000313" key="3">
    <source>
        <dbReference type="EMBL" id="GII00567.1"/>
    </source>
</evidence>
<dbReference type="AlphaFoldDB" id="A0A8J3SWR9"/>
<organism evidence="3 4">
    <name type="scientific">Planobispora takensis</name>
    <dbReference type="NCBI Taxonomy" id="1367882"/>
    <lineage>
        <taxon>Bacteria</taxon>
        <taxon>Bacillati</taxon>
        <taxon>Actinomycetota</taxon>
        <taxon>Actinomycetes</taxon>
        <taxon>Streptosporangiales</taxon>
        <taxon>Streptosporangiaceae</taxon>
        <taxon>Planobispora</taxon>
    </lineage>
</organism>
<reference evidence="3" key="1">
    <citation type="submission" date="2021-01" db="EMBL/GenBank/DDBJ databases">
        <title>Whole genome shotgun sequence of Planobispora takensis NBRC 109077.</title>
        <authorList>
            <person name="Komaki H."/>
            <person name="Tamura T."/>
        </authorList>
    </citation>
    <scope>NUCLEOTIDE SEQUENCE</scope>
    <source>
        <strain evidence="3">NBRC 109077</strain>
    </source>
</reference>
<feature type="transmembrane region" description="Helical" evidence="2">
    <location>
        <begin position="20"/>
        <end position="48"/>
    </location>
</feature>
<comment type="caution">
    <text evidence="3">The sequence shown here is derived from an EMBL/GenBank/DDBJ whole genome shotgun (WGS) entry which is preliminary data.</text>
</comment>
<feature type="transmembrane region" description="Helical" evidence="2">
    <location>
        <begin position="99"/>
        <end position="125"/>
    </location>
</feature>
<dbReference type="Proteomes" id="UP000634476">
    <property type="component" value="Unassembled WGS sequence"/>
</dbReference>
<keyword evidence="4" id="KW-1185">Reference proteome</keyword>
<name>A0A8J3SWR9_9ACTN</name>
<keyword evidence="2" id="KW-0812">Transmembrane</keyword>
<dbReference type="Pfam" id="PF10027">
    <property type="entry name" value="DUF2269"/>
    <property type="match status" value="1"/>
</dbReference>
<keyword evidence="2" id="KW-1133">Transmembrane helix</keyword>
<evidence type="ECO:0000256" key="1">
    <source>
        <dbReference type="SAM" id="MobiDB-lite"/>
    </source>
</evidence>
<gene>
    <name evidence="3" type="ORF">Pta02_25750</name>
</gene>
<keyword evidence="2" id="KW-0472">Membrane</keyword>
<dbReference type="InterPro" id="IPR018729">
    <property type="entry name" value="DUF2269_transmembrane"/>
</dbReference>
<accession>A0A8J3SWR9</accession>
<feature type="transmembrane region" description="Helical" evidence="2">
    <location>
        <begin position="60"/>
        <end position="79"/>
    </location>
</feature>
<dbReference type="EMBL" id="BOOK01000016">
    <property type="protein sequence ID" value="GII00567.1"/>
    <property type="molecule type" value="Genomic_DNA"/>
</dbReference>
<proteinExistence type="predicted"/>
<evidence type="ECO:0000256" key="2">
    <source>
        <dbReference type="SAM" id="Phobius"/>
    </source>
</evidence>
<feature type="region of interest" description="Disordered" evidence="1">
    <location>
        <begin position="132"/>
        <end position="157"/>
    </location>
</feature>